<proteinExistence type="predicted"/>
<evidence type="ECO:0000256" key="2">
    <source>
        <dbReference type="ARBA" id="ARBA00022771"/>
    </source>
</evidence>
<dbReference type="eggNOG" id="KOG0800">
    <property type="taxonomic scope" value="Eukaryota"/>
</dbReference>
<dbReference type="Gramene" id="OPUNC07G25190.1">
    <property type="protein sequence ID" value="OPUNC07G25190.1"/>
    <property type="gene ID" value="OPUNC07G25190"/>
</dbReference>
<dbReference type="HOGENOM" id="CLU_121183_0_0_1"/>
<evidence type="ECO:0000256" key="1">
    <source>
        <dbReference type="ARBA" id="ARBA00022723"/>
    </source>
</evidence>
<keyword evidence="2 4" id="KW-0863">Zinc-finger</keyword>
<dbReference type="Proteomes" id="UP000026962">
    <property type="component" value="Chromosome 7"/>
</dbReference>
<dbReference type="STRING" id="4537.A0A0E0LPY4"/>
<dbReference type="PANTHER" id="PTHR45969:SF55">
    <property type="entry name" value="OS07G0686300 PROTEIN"/>
    <property type="match status" value="1"/>
</dbReference>
<dbReference type="GO" id="GO:0061630">
    <property type="term" value="F:ubiquitin protein ligase activity"/>
    <property type="evidence" value="ECO:0007669"/>
    <property type="project" value="TreeGrafter"/>
</dbReference>
<evidence type="ECO:0000313" key="7">
    <source>
        <dbReference type="EnsemblPlants" id="OPUNC07G25190.1"/>
    </source>
</evidence>
<dbReference type="Gene3D" id="3.30.40.10">
    <property type="entry name" value="Zinc/RING finger domain, C3HC4 (zinc finger)"/>
    <property type="match status" value="1"/>
</dbReference>
<feature type="chain" id="PRO_5002366844" description="RING-type domain-containing protein" evidence="5">
    <location>
        <begin position="19"/>
        <end position="162"/>
    </location>
</feature>
<organism evidence="7">
    <name type="scientific">Oryza punctata</name>
    <name type="common">Red rice</name>
    <dbReference type="NCBI Taxonomy" id="4537"/>
    <lineage>
        <taxon>Eukaryota</taxon>
        <taxon>Viridiplantae</taxon>
        <taxon>Streptophyta</taxon>
        <taxon>Embryophyta</taxon>
        <taxon>Tracheophyta</taxon>
        <taxon>Spermatophyta</taxon>
        <taxon>Magnoliopsida</taxon>
        <taxon>Liliopsida</taxon>
        <taxon>Poales</taxon>
        <taxon>Poaceae</taxon>
        <taxon>BOP clade</taxon>
        <taxon>Oryzoideae</taxon>
        <taxon>Oryzeae</taxon>
        <taxon>Oryzinae</taxon>
        <taxon>Oryza</taxon>
    </lineage>
</organism>
<evidence type="ECO:0000313" key="8">
    <source>
        <dbReference type="Proteomes" id="UP000026962"/>
    </source>
</evidence>
<dbReference type="CDD" id="cd16454">
    <property type="entry name" value="RING-H2_PA-TM-RING"/>
    <property type="match status" value="1"/>
</dbReference>
<feature type="domain" description="RING-type" evidence="6">
    <location>
        <begin position="79"/>
        <end position="122"/>
    </location>
</feature>
<feature type="signal peptide" evidence="5">
    <location>
        <begin position="1"/>
        <end position="18"/>
    </location>
</feature>
<keyword evidence="8" id="KW-1185">Reference proteome</keyword>
<evidence type="ECO:0000256" key="3">
    <source>
        <dbReference type="ARBA" id="ARBA00022833"/>
    </source>
</evidence>
<dbReference type="SMART" id="SM00184">
    <property type="entry name" value="RING"/>
    <property type="match status" value="1"/>
</dbReference>
<dbReference type="Pfam" id="PF13639">
    <property type="entry name" value="zf-RING_2"/>
    <property type="match status" value="1"/>
</dbReference>
<dbReference type="AlphaFoldDB" id="A0A0E0LPY4"/>
<keyword evidence="3" id="KW-0862">Zinc</keyword>
<dbReference type="SUPFAM" id="SSF57850">
    <property type="entry name" value="RING/U-box"/>
    <property type="match status" value="1"/>
</dbReference>
<evidence type="ECO:0000259" key="6">
    <source>
        <dbReference type="PROSITE" id="PS50089"/>
    </source>
</evidence>
<dbReference type="PANTHER" id="PTHR45969">
    <property type="entry name" value="RING ZINC FINGER PROTEIN-RELATED"/>
    <property type="match status" value="1"/>
</dbReference>
<protein>
    <recommendedName>
        <fullName evidence="6">RING-type domain-containing protein</fullName>
    </recommendedName>
</protein>
<keyword evidence="5" id="KW-0732">Signal</keyword>
<name>A0A0E0LPY4_ORYPU</name>
<reference evidence="7" key="2">
    <citation type="submission" date="2018-05" db="EMBL/GenBank/DDBJ databases">
        <title>OpunRS2 (Oryza punctata Reference Sequence Version 2).</title>
        <authorList>
            <person name="Zhang J."/>
            <person name="Kudrna D."/>
            <person name="Lee S."/>
            <person name="Talag J."/>
            <person name="Welchert J."/>
            <person name="Wing R.A."/>
        </authorList>
    </citation>
    <scope>NUCLEOTIDE SEQUENCE [LARGE SCALE GENOMIC DNA]</scope>
</reference>
<evidence type="ECO:0000256" key="5">
    <source>
        <dbReference type="SAM" id="SignalP"/>
    </source>
</evidence>
<dbReference type="GO" id="GO:0016567">
    <property type="term" value="P:protein ubiquitination"/>
    <property type="evidence" value="ECO:0007669"/>
    <property type="project" value="TreeGrafter"/>
</dbReference>
<reference evidence="7" key="1">
    <citation type="submission" date="2015-04" db="UniProtKB">
        <authorList>
            <consortium name="EnsemblPlants"/>
        </authorList>
    </citation>
    <scope>IDENTIFICATION</scope>
</reference>
<keyword evidence="1" id="KW-0479">Metal-binding</keyword>
<dbReference type="SMART" id="SM00744">
    <property type="entry name" value="RINGv"/>
    <property type="match status" value="1"/>
</dbReference>
<accession>A0A0E0LPY4</accession>
<dbReference type="InterPro" id="IPR013083">
    <property type="entry name" value="Znf_RING/FYVE/PHD"/>
</dbReference>
<evidence type="ECO:0000256" key="4">
    <source>
        <dbReference type="PROSITE-ProRule" id="PRU00175"/>
    </source>
</evidence>
<dbReference type="InterPro" id="IPR011016">
    <property type="entry name" value="Znf_RING-CH"/>
</dbReference>
<dbReference type="OMA" id="LFMACVH"/>
<dbReference type="EnsemblPlants" id="OPUNC07G25190.1">
    <property type="protein sequence ID" value="OPUNC07G25190.1"/>
    <property type="gene ID" value="OPUNC07G25190"/>
</dbReference>
<dbReference type="PROSITE" id="PS50089">
    <property type="entry name" value="ZF_RING_2"/>
    <property type="match status" value="1"/>
</dbReference>
<dbReference type="InterPro" id="IPR001841">
    <property type="entry name" value="Znf_RING"/>
</dbReference>
<dbReference type="GO" id="GO:0008270">
    <property type="term" value="F:zinc ion binding"/>
    <property type="evidence" value="ECO:0007669"/>
    <property type="project" value="UniProtKB-KW"/>
</dbReference>
<sequence>MESLMSALLLLLVPPLSALLAVAAPSLADLAWPSGSSSMRKLIAKKVAPEQAARNELLRVARYSSAAASTVQPGGGEECVVCLSGIEEGDEVRELRCRHLFHRGCLDRWLSERPPATCPLCRCRLLQTSAAADDDVDGDGDGEEDTDLVLFMAYLRSSSTWL</sequence>